<comment type="caution">
    <text evidence="15">The sequence shown here is derived from an EMBL/GenBank/DDBJ whole genome shotgun (WGS) entry which is preliminary data.</text>
</comment>
<dbReference type="InterPro" id="IPR012910">
    <property type="entry name" value="Plug_dom"/>
</dbReference>
<evidence type="ECO:0000256" key="3">
    <source>
        <dbReference type="ARBA" id="ARBA00022448"/>
    </source>
</evidence>
<evidence type="ECO:0000256" key="11">
    <source>
        <dbReference type="PROSITE-ProRule" id="PRU01360"/>
    </source>
</evidence>
<keyword evidence="3 11" id="KW-0813">Transport</keyword>
<evidence type="ECO:0000256" key="5">
    <source>
        <dbReference type="ARBA" id="ARBA00022692"/>
    </source>
</evidence>
<evidence type="ECO:0000256" key="6">
    <source>
        <dbReference type="ARBA" id="ARBA00022729"/>
    </source>
</evidence>
<comment type="similarity">
    <text evidence="2 11 12">Belongs to the TonB-dependent receptor family.</text>
</comment>
<dbReference type="PANTHER" id="PTHR30069:SF29">
    <property type="entry name" value="HEMOGLOBIN AND HEMOGLOBIN-HAPTOGLOBIN-BINDING PROTEIN 1-RELATED"/>
    <property type="match status" value="1"/>
</dbReference>
<dbReference type="Pfam" id="PF00593">
    <property type="entry name" value="TonB_dep_Rec_b-barrel"/>
    <property type="match status" value="1"/>
</dbReference>
<proteinExistence type="inferred from homology"/>
<dbReference type="Proteomes" id="UP000615989">
    <property type="component" value="Unassembled WGS sequence"/>
</dbReference>
<comment type="subcellular location">
    <subcellularLocation>
        <location evidence="1 11">Cell outer membrane</location>
        <topology evidence="1 11">Multi-pass membrane protein</topology>
    </subcellularLocation>
</comment>
<dbReference type="PROSITE" id="PS52016">
    <property type="entry name" value="TONB_DEPENDENT_REC_3"/>
    <property type="match status" value="1"/>
</dbReference>
<keyword evidence="7 12" id="KW-0798">TonB box</keyword>
<protein>
    <submittedName>
        <fullName evidence="15">TonB-dependent receptor</fullName>
    </submittedName>
</protein>
<dbReference type="Gene3D" id="2.40.170.20">
    <property type="entry name" value="TonB-dependent receptor, beta-barrel domain"/>
    <property type="match status" value="1"/>
</dbReference>
<evidence type="ECO:0000313" key="15">
    <source>
        <dbReference type="EMBL" id="NMG25788.1"/>
    </source>
</evidence>
<evidence type="ECO:0000259" key="14">
    <source>
        <dbReference type="Pfam" id="PF07715"/>
    </source>
</evidence>
<evidence type="ECO:0000256" key="8">
    <source>
        <dbReference type="ARBA" id="ARBA00023136"/>
    </source>
</evidence>
<dbReference type="InterPro" id="IPR000531">
    <property type="entry name" value="Beta-barrel_TonB"/>
</dbReference>
<feature type="domain" description="TonB-dependent receptor plug" evidence="14">
    <location>
        <begin position="59"/>
        <end position="170"/>
    </location>
</feature>
<gene>
    <name evidence="15" type="ORF">GO606_13870</name>
</gene>
<evidence type="ECO:0000256" key="7">
    <source>
        <dbReference type="ARBA" id="ARBA00023077"/>
    </source>
</evidence>
<evidence type="ECO:0000313" key="16">
    <source>
        <dbReference type="Proteomes" id="UP000615989"/>
    </source>
</evidence>
<evidence type="ECO:0000259" key="13">
    <source>
        <dbReference type="Pfam" id="PF00593"/>
    </source>
</evidence>
<keyword evidence="10 11" id="KW-0998">Cell outer membrane</keyword>
<name>A0ABX1PPK3_9RHOO</name>
<dbReference type="InterPro" id="IPR039426">
    <property type="entry name" value="TonB-dep_rcpt-like"/>
</dbReference>
<keyword evidence="5 11" id="KW-0812">Transmembrane</keyword>
<keyword evidence="16" id="KW-1185">Reference proteome</keyword>
<reference evidence="15" key="1">
    <citation type="submission" date="2019-12" db="EMBL/GenBank/DDBJ databases">
        <title>Comparative genomics gives insights into the taxonomy of the Azoarcus-Aromatoleum group and reveals separate origins of nif in the plant-associated Azoarcus and non-plant-associated Aromatoleum sub-groups.</title>
        <authorList>
            <person name="Lafos M."/>
            <person name="Maluk M."/>
            <person name="Batista M."/>
            <person name="Junghare M."/>
            <person name="Carmona M."/>
            <person name="Faoro H."/>
            <person name="Cruz L.M."/>
            <person name="Battistoni F."/>
            <person name="De Souza E."/>
            <person name="Pedrosa F."/>
            <person name="Chen W.-M."/>
            <person name="Poole P.S."/>
            <person name="Dixon R.A."/>
            <person name="James E.K."/>
        </authorList>
    </citation>
    <scope>NUCLEOTIDE SEQUENCE</scope>
    <source>
        <strain evidence="15">LuFRes1</strain>
    </source>
</reference>
<feature type="domain" description="TonB-dependent receptor-like beta-barrel" evidence="13">
    <location>
        <begin position="257"/>
        <end position="632"/>
    </location>
</feature>
<dbReference type="Pfam" id="PF07715">
    <property type="entry name" value="Plug"/>
    <property type="match status" value="1"/>
</dbReference>
<dbReference type="Gene3D" id="2.170.130.10">
    <property type="entry name" value="TonB-dependent receptor, plug domain"/>
    <property type="match status" value="1"/>
</dbReference>
<dbReference type="PANTHER" id="PTHR30069">
    <property type="entry name" value="TONB-DEPENDENT OUTER MEMBRANE RECEPTOR"/>
    <property type="match status" value="1"/>
</dbReference>
<evidence type="ECO:0000256" key="4">
    <source>
        <dbReference type="ARBA" id="ARBA00022452"/>
    </source>
</evidence>
<dbReference type="SUPFAM" id="SSF56935">
    <property type="entry name" value="Porins"/>
    <property type="match status" value="1"/>
</dbReference>
<evidence type="ECO:0000256" key="10">
    <source>
        <dbReference type="ARBA" id="ARBA00023237"/>
    </source>
</evidence>
<accession>A0ABX1PPK3</accession>
<keyword evidence="8 11" id="KW-0472">Membrane</keyword>
<sequence length="665" mass="74211">MGAQVLWQQPLAVAVAVACFGQSGTLFAHSSHDPELVDLSLDDLLRVEVRGAARYPQPLSDSPASVTVIAHDELREQGYRTLAEALSSVRGVYTSNDRNYTYLGVRGFSRPGDYNSRVLLLTDGARRNDALYDQAQVGNEAPIEIDWVKRLEFIPGPGSAVYGGNALFGTVNAVMLDGGDVEGARVSVDAGSGQSRRLGAVAGRRLANDGDWFVGFAAYEAQGEDLYHAEFDDTATDGWARGLDGETYQKLYGKLSQGRWRLSGSFSRRDKDLPNAPFGTVFGEAGTRTLDQHGLLDLAHDSHLENGWQQQFRVFSGAYRYDGDYRFADGLDNRDQARSTGRAHWFGGDYRLSGALGVGHRWMFGAELQKNARLLQRLFDVNRRTVLLHTDNPSHTYGFFVQDEWRLHPQWLLNVSARRDQHSDYSPIVSPRVALIHQPTRDLTLKAIFDHAYRPPNAYERFYADGIFQKANPELRPERVRSVELAADFRLGQSGRAGMSLYRNEMRNMIDQVSDPADGFLVFDNLPPVRVHGVEVDAENRWAAGYRLRGSLAWQRSRMADGSTLANSPRLLGKLVFGLPLPGGWTAAGQWQGMADRLSRNRRSASHGLFNLVLSAPHRAGLGEWSLGLYNLGDRRYSDPVSSSFVQDAVEQDRRQFRLRWTLAL</sequence>
<keyword evidence="4 11" id="KW-1134">Transmembrane beta strand</keyword>
<evidence type="ECO:0000256" key="12">
    <source>
        <dbReference type="RuleBase" id="RU003357"/>
    </source>
</evidence>
<evidence type="ECO:0000256" key="9">
    <source>
        <dbReference type="ARBA" id="ARBA00023170"/>
    </source>
</evidence>
<evidence type="ECO:0000256" key="2">
    <source>
        <dbReference type="ARBA" id="ARBA00009810"/>
    </source>
</evidence>
<dbReference type="EMBL" id="WTVG01000042">
    <property type="protein sequence ID" value="NMG25788.1"/>
    <property type="molecule type" value="Genomic_DNA"/>
</dbReference>
<evidence type="ECO:0000256" key="1">
    <source>
        <dbReference type="ARBA" id="ARBA00004571"/>
    </source>
</evidence>
<keyword evidence="9 15" id="KW-0675">Receptor</keyword>
<dbReference type="InterPro" id="IPR036942">
    <property type="entry name" value="Beta-barrel_TonB_sf"/>
</dbReference>
<dbReference type="InterPro" id="IPR037066">
    <property type="entry name" value="Plug_dom_sf"/>
</dbReference>
<organism evidence="15 16">
    <name type="scientific">Aromatoleum anaerobium</name>
    <dbReference type="NCBI Taxonomy" id="182180"/>
    <lineage>
        <taxon>Bacteria</taxon>
        <taxon>Pseudomonadati</taxon>
        <taxon>Pseudomonadota</taxon>
        <taxon>Betaproteobacteria</taxon>
        <taxon>Rhodocyclales</taxon>
        <taxon>Rhodocyclaceae</taxon>
        <taxon>Aromatoleum</taxon>
    </lineage>
</organism>
<keyword evidence="6" id="KW-0732">Signal</keyword>